<dbReference type="RefSeq" id="XP_009517466.1">
    <property type="nucleotide sequence ID" value="XM_009519171.1"/>
</dbReference>
<proteinExistence type="predicted"/>
<evidence type="ECO:0000313" key="1">
    <source>
        <dbReference type="EMBL" id="EGZ30191.1"/>
    </source>
</evidence>
<dbReference type="EMBL" id="JH159151">
    <property type="protein sequence ID" value="EGZ30191.1"/>
    <property type="molecule type" value="Genomic_DNA"/>
</dbReference>
<dbReference type="Proteomes" id="UP000002640">
    <property type="component" value="Unassembled WGS sequence"/>
</dbReference>
<keyword evidence="2" id="KW-1185">Reference proteome</keyword>
<reference evidence="1 2" key="1">
    <citation type="journal article" date="2006" name="Science">
        <title>Phytophthora genome sequences uncover evolutionary origins and mechanisms of pathogenesis.</title>
        <authorList>
            <person name="Tyler B.M."/>
            <person name="Tripathy S."/>
            <person name="Zhang X."/>
            <person name="Dehal P."/>
            <person name="Jiang R.H."/>
            <person name="Aerts A."/>
            <person name="Arredondo F.D."/>
            <person name="Baxter L."/>
            <person name="Bensasson D."/>
            <person name="Beynon J.L."/>
            <person name="Chapman J."/>
            <person name="Damasceno C.M."/>
            <person name="Dorrance A.E."/>
            <person name="Dou D."/>
            <person name="Dickerman A.W."/>
            <person name="Dubchak I.L."/>
            <person name="Garbelotto M."/>
            <person name="Gijzen M."/>
            <person name="Gordon S.G."/>
            <person name="Govers F."/>
            <person name="Grunwald N.J."/>
            <person name="Huang W."/>
            <person name="Ivors K.L."/>
            <person name="Jones R.W."/>
            <person name="Kamoun S."/>
            <person name="Krampis K."/>
            <person name="Lamour K.H."/>
            <person name="Lee M.K."/>
            <person name="McDonald W.H."/>
            <person name="Medina M."/>
            <person name="Meijer H.J."/>
            <person name="Nordberg E.K."/>
            <person name="Maclean D.J."/>
            <person name="Ospina-Giraldo M.D."/>
            <person name="Morris P.F."/>
            <person name="Phuntumart V."/>
            <person name="Putnam N.H."/>
            <person name="Rash S."/>
            <person name="Rose J.K."/>
            <person name="Sakihama Y."/>
            <person name="Salamov A.A."/>
            <person name="Savidor A."/>
            <person name="Scheuring C.F."/>
            <person name="Smith B.M."/>
            <person name="Sobral B.W."/>
            <person name="Terry A."/>
            <person name="Torto-Alalibo T.A."/>
            <person name="Win J."/>
            <person name="Xu Z."/>
            <person name="Zhang H."/>
            <person name="Grigoriev I.V."/>
            <person name="Rokhsar D.S."/>
            <person name="Boore J.L."/>
        </authorList>
    </citation>
    <scope>NUCLEOTIDE SEQUENCE [LARGE SCALE GENOMIC DNA]</scope>
    <source>
        <strain evidence="1 2">P6497</strain>
    </source>
</reference>
<protein>
    <submittedName>
        <fullName evidence="1">Uncharacterized protein</fullName>
    </submittedName>
</protein>
<dbReference type="GeneID" id="20653543"/>
<evidence type="ECO:0000313" key="2">
    <source>
        <dbReference type="Proteomes" id="UP000002640"/>
    </source>
</evidence>
<name>G4YLC3_PHYSP</name>
<dbReference type="AlphaFoldDB" id="G4YLC3"/>
<sequence length="230" mass="26802">MPISSALKKAQKHRNDLYRFAKSKNLTIHWDMKTKKMEEIVNAFKSKKAMTIVKAFKSSKLNNDQSTLKVINTTTGKVNVSLSRFNRIRKQIVSPADKKLLIHIKGSDGRIAKSYHLNDRVVNINNLFIDEDTQYSSGADVELNILPTTTIETEWLPNPKRSRSERKNFFRYLTKADYNLEAFQVYSDDFLFEDEYNDAASYRARATTTRQLTIRAFCLRYTRQEQTQIL</sequence>
<dbReference type="InParanoid" id="G4YLC3"/>
<accession>G4YLC3</accession>
<dbReference type="KEGG" id="psoj:PHYSODRAFT_467336"/>
<organism evidence="1 2">
    <name type="scientific">Phytophthora sojae (strain P6497)</name>
    <name type="common">Soybean stem and root rot agent</name>
    <name type="synonym">Phytophthora megasperma f. sp. glycines</name>
    <dbReference type="NCBI Taxonomy" id="1094619"/>
    <lineage>
        <taxon>Eukaryota</taxon>
        <taxon>Sar</taxon>
        <taxon>Stramenopiles</taxon>
        <taxon>Oomycota</taxon>
        <taxon>Peronosporomycetes</taxon>
        <taxon>Peronosporales</taxon>
        <taxon>Peronosporaceae</taxon>
        <taxon>Phytophthora</taxon>
    </lineage>
</organism>
<gene>
    <name evidence="1" type="ORF">PHYSODRAFT_467336</name>
</gene>